<dbReference type="EMBL" id="MPUH01000078">
    <property type="protein sequence ID" value="OMJ91591.1"/>
    <property type="molecule type" value="Genomic_DNA"/>
</dbReference>
<feature type="region of interest" description="Disordered" evidence="9">
    <location>
        <begin position="502"/>
        <end position="529"/>
    </location>
</feature>
<feature type="domain" description="Helicase ATP-binding" evidence="10">
    <location>
        <begin position="33"/>
        <end position="207"/>
    </location>
</feature>
<evidence type="ECO:0000313" key="13">
    <source>
        <dbReference type="EMBL" id="OMJ91591.1"/>
    </source>
</evidence>
<keyword evidence="3 7" id="KW-0347">Helicase</keyword>
<evidence type="ECO:0000256" key="3">
    <source>
        <dbReference type="ARBA" id="ARBA00022806"/>
    </source>
</evidence>
<dbReference type="InterPro" id="IPR000629">
    <property type="entry name" value="RNA-helicase_DEAD-box_CS"/>
</dbReference>
<sequence length="572" mass="66282">MDWENIGIDSDLARAVRENFGFKSPTPVQKAGIPHFIGNKDICVESCTGSGKTLTFLLPIFHKLIKSGFPKCVFALIISPSRELANQTYEVAEKLSKNFPLASLQCLIGGHSREDDIFQMATFDKNIVIGTPGRIADLLEAGDVNFKEVEILILDEADRLLDMGFKEKITWIIESLPRQRRTGLFSATMTTDVQSLIKAGLRNPIYINVKVTKNDTNHSQALPKGLTNYYSIFPTYLEKLPALARFLYKNPDKKVIVFFATCASTNFYLYVLERLEKLGNLKFFRLHGKMKQSQREKIYKEFSEAPCAVLLTTDLIARGIDFPDINWIVQFDPPQNPDFFVHRIGRTARANREGDSMLFLTKHEETYINYLTMKNIEFSNIKLKRFKILDKLKDIVLEDREGYEKAQAAFVAYVRYYKEHNLNYIFQFKHLELGFLAQGFCLLRLPRVSEILGKNIENFEQSEINPDDIAYKDPQKEERRQKLLIEKEEMIARKKEIKIKALRDKKGQNKRKRSRSEKRDAKKQSMVEDFDELGREESIISKIRKGKMNSEEVKSYIAENPHIKTLFRKKKH</sequence>
<dbReference type="GO" id="GO:0003724">
    <property type="term" value="F:RNA helicase activity"/>
    <property type="evidence" value="ECO:0007669"/>
    <property type="project" value="UniProtKB-EC"/>
</dbReference>
<dbReference type="Proteomes" id="UP000187209">
    <property type="component" value="Unassembled WGS sequence"/>
</dbReference>
<evidence type="ECO:0000259" key="12">
    <source>
        <dbReference type="PROSITE" id="PS51195"/>
    </source>
</evidence>
<proteinExistence type="inferred from homology"/>
<evidence type="ECO:0000259" key="10">
    <source>
        <dbReference type="PROSITE" id="PS51192"/>
    </source>
</evidence>
<dbReference type="SMART" id="SM01178">
    <property type="entry name" value="DUF4217"/>
    <property type="match status" value="1"/>
</dbReference>
<accession>A0A1R2CRH0</accession>
<dbReference type="Pfam" id="PF13959">
    <property type="entry name" value="CTE_SPB4"/>
    <property type="match status" value="1"/>
</dbReference>
<dbReference type="SUPFAM" id="SSF52540">
    <property type="entry name" value="P-loop containing nucleoside triphosphate hydrolases"/>
    <property type="match status" value="1"/>
</dbReference>
<dbReference type="InterPro" id="IPR025313">
    <property type="entry name" value="SPB4-like_CTE"/>
</dbReference>
<dbReference type="InterPro" id="IPR014001">
    <property type="entry name" value="Helicase_ATP-bd"/>
</dbReference>
<gene>
    <name evidence="13" type="ORF">SteCoe_5849</name>
</gene>
<evidence type="ECO:0000256" key="8">
    <source>
        <dbReference type="RuleBase" id="RU365068"/>
    </source>
</evidence>
<keyword evidence="2 7" id="KW-0378">Hydrolase</keyword>
<comment type="catalytic activity">
    <reaction evidence="8">
        <text>ATP + H2O = ADP + phosphate + H(+)</text>
        <dbReference type="Rhea" id="RHEA:13065"/>
        <dbReference type="ChEBI" id="CHEBI:15377"/>
        <dbReference type="ChEBI" id="CHEBI:15378"/>
        <dbReference type="ChEBI" id="CHEBI:30616"/>
        <dbReference type="ChEBI" id="CHEBI:43474"/>
        <dbReference type="ChEBI" id="CHEBI:456216"/>
        <dbReference type="EC" id="3.6.4.13"/>
    </reaction>
</comment>
<organism evidence="13 14">
    <name type="scientific">Stentor coeruleus</name>
    <dbReference type="NCBI Taxonomy" id="5963"/>
    <lineage>
        <taxon>Eukaryota</taxon>
        <taxon>Sar</taxon>
        <taxon>Alveolata</taxon>
        <taxon>Ciliophora</taxon>
        <taxon>Postciliodesmatophora</taxon>
        <taxon>Heterotrichea</taxon>
        <taxon>Heterotrichida</taxon>
        <taxon>Stentoridae</taxon>
        <taxon>Stentor</taxon>
    </lineage>
</organism>
<keyword evidence="1 7" id="KW-0547">Nucleotide-binding</keyword>
<dbReference type="AlphaFoldDB" id="A0A1R2CRH0"/>
<feature type="short sequence motif" description="Q motif" evidence="6">
    <location>
        <begin position="1"/>
        <end position="30"/>
    </location>
</feature>
<comment type="function">
    <text evidence="8">RNA helicase.</text>
</comment>
<protein>
    <recommendedName>
        <fullName evidence="8">ATP-dependent RNA helicase</fullName>
        <ecNumber evidence="8">3.6.4.13</ecNumber>
    </recommendedName>
</protein>
<keyword evidence="4 7" id="KW-0067">ATP-binding</keyword>
<keyword evidence="5 8" id="KW-0694">RNA-binding</keyword>
<evidence type="ECO:0000256" key="1">
    <source>
        <dbReference type="ARBA" id="ARBA00022741"/>
    </source>
</evidence>
<dbReference type="Pfam" id="PF00270">
    <property type="entry name" value="DEAD"/>
    <property type="match status" value="1"/>
</dbReference>
<dbReference type="InterPro" id="IPR014014">
    <property type="entry name" value="RNA_helicase_DEAD_Q_motif"/>
</dbReference>
<dbReference type="GO" id="GO:0003723">
    <property type="term" value="F:RNA binding"/>
    <property type="evidence" value="ECO:0007669"/>
    <property type="project" value="UniProtKB-UniRule"/>
</dbReference>
<dbReference type="CDD" id="cd18787">
    <property type="entry name" value="SF2_C_DEAD"/>
    <property type="match status" value="1"/>
</dbReference>
<dbReference type="PROSITE" id="PS00039">
    <property type="entry name" value="DEAD_ATP_HELICASE"/>
    <property type="match status" value="1"/>
</dbReference>
<dbReference type="Pfam" id="PF00271">
    <property type="entry name" value="Helicase_C"/>
    <property type="match status" value="1"/>
</dbReference>
<dbReference type="GO" id="GO:0016887">
    <property type="term" value="F:ATP hydrolysis activity"/>
    <property type="evidence" value="ECO:0007669"/>
    <property type="project" value="RHEA"/>
</dbReference>
<dbReference type="CDD" id="cd17960">
    <property type="entry name" value="DEADc_DDX55"/>
    <property type="match status" value="1"/>
</dbReference>
<dbReference type="SMART" id="SM00487">
    <property type="entry name" value="DEXDc"/>
    <property type="match status" value="1"/>
</dbReference>
<dbReference type="PROSITE" id="PS51195">
    <property type="entry name" value="Q_MOTIF"/>
    <property type="match status" value="1"/>
</dbReference>
<evidence type="ECO:0000256" key="6">
    <source>
        <dbReference type="PROSITE-ProRule" id="PRU00552"/>
    </source>
</evidence>
<dbReference type="GO" id="GO:0005524">
    <property type="term" value="F:ATP binding"/>
    <property type="evidence" value="ECO:0007669"/>
    <property type="project" value="UniProtKB-UniRule"/>
</dbReference>
<dbReference type="EC" id="3.6.4.13" evidence="8"/>
<feature type="domain" description="Helicase C-terminal" evidence="11">
    <location>
        <begin position="239"/>
        <end position="396"/>
    </location>
</feature>
<dbReference type="InterPro" id="IPR027417">
    <property type="entry name" value="P-loop_NTPase"/>
</dbReference>
<comment type="caution">
    <text evidence="13">The sequence shown here is derived from an EMBL/GenBank/DDBJ whole genome shotgun (WGS) entry which is preliminary data.</text>
</comment>
<dbReference type="PROSITE" id="PS51194">
    <property type="entry name" value="HELICASE_CTER"/>
    <property type="match status" value="1"/>
</dbReference>
<dbReference type="SMART" id="SM00490">
    <property type="entry name" value="HELICc"/>
    <property type="match status" value="1"/>
</dbReference>
<evidence type="ECO:0000256" key="9">
    <source>
        <dbReference type="SAM" id="MobiDB-lite"/>
    </source>
</evidence>
<name>A0A1R2CRH0_9CILI</name>
<comment type="domain">
    <text evidence="8">The Q motif is unique to and characteristic of the DEAD box family of RNA helicases and controls ATP binding and hydrolysis.</text>
</comment>
<evidence type="ECO:0000256" key="4">
    <source>
        <dbReference type="ARBA" id="ARBA00022840"/>
    </source>
</evidence>
<evidence type="ECO:0000256" key="2">
    <source>
        <dbReference type="ARBA" id="ARBA00022801"/>
    </source>
</evidence>
<comment type="similarity">
    <text evidence="7">Belongs to the DEAD box helicase family.</text>
</comment>
<keyword evidence="14" id="KW-1185">Reference proteome</keyword>
<dbReference type="PANTHER" id="PTHR24031">
    <property type="entry name" value="RNA HELICASE"/>
    <property type="match status" value="1"/>
</dbReference>
<evidence type="ECO:0000256" key="5">
    <source>
        <dbReference type="ARBA" id="ARBA00022884"/>
    </source>
</evidence>
<dbReference type="OrthoDB" id="7396459at2759"/>
<dbReference type="InterPro" id="IPR001650">
    <property type="entry name" value="Helicase_C-like"/>
</dbReference>
<feature type="compositionally biased region" description="Basic and acidic residues" evidence="9">
    <location>
        <begin position="517"/>
        <end position="529"/>
    </location>
</feature>
<evidence type="ECO:0000256" key="7">
    <source>
        <dbReference type="RuleBase" id="RU000492"/>
    </source>
</evidence>
<dbReference type="Gene3D" id="3.40.50.300">
    <property type="entry name" value="P-loop containing nucleotide triphosphate hydrolases"/>
    <property type="match status" value="2"/>
</dbReference>
<evidence type="ECO:0000259" key="11">
    <source>
        <dbReference type="PROSITE" id="PS51194"/>
    </source>
</evidence>
<feature type="domain" description="DEAD-box RNA helicase Q" evidence="12">
    <location>
        <begin position="1"/>
        <end position="30"/>
    </location>
</feature>
<dbReference type="PROSITE" id="PS51192">
    <property type="entry name" value="HELICASE_ATP_BIND_1"/>
    <property type="match status" value="1"/>
</dbReference>
<evidence type="ECO:0000313" key="14">
    <source>
        <dbReference type="Proteomes" id="UP000187209"/>
    </source>
</evidence>
<reference evidence="13 14" key="1">
    <citation type="submission" date="2016-11" db="EMBL/GenBank/DDBJ databases">
        <title>The macronuclear genome of Stentor coeruleus: a giant cell with tiny introns.</title>
        <authorList>
            <person name="Slabodnick M."/>
            <person name="Ruby J.G."/>
            <person name="Reiff S.B."/>
            <person name="Swart E.C."/>
            <person name="Gosai S."/>
            <person name="Prabakaran S."/>
            <person name="Witkowska E."/>
            <person name="Larue G.E."/>
            <person name="Fisher S."/>
            <person name="Freeman R.M."/>
            <person name="Gunawardena J."/>
            <person name="Chu W."/>
            <person name="Stover N.A."/>
            <person name="Gregory B.D."/>
            <person name="Nowacki M."/>
            <person name="Derisi J."/>
            <person name="Roy S.W."/>
            <person name="Marshall W.F."/>
            <person name="Sood P."/>
        </authorList>
    </citation>
    <scope>NUCLEOTIDE SEQUENCE [LARGE SCALE GENOMIC DNA]</scope>
    <source>
        <strain evidence="13">WM001</strain>
    </source>
</reference>
<dbReference type="InterPro" id="IPR011545">
    <property type="entry name" value="DEAD/DEAH_box_helicase_dom"/>
</dbReference>